<dbReference type="GO" id="GO:0005524">
    <property type="term" value="F:ATP binding"/>
    <property type="evidence" value="ECO:0007669"/>
    <property type="project" value="UniProtKB-KW"/>
</dbReference>
<dbReference type="PROSITE" id="PS50045">
    <property type="entry name" value="SIGMA54_INTERACT_4"/>
    <property type="match status" value="1"/>
</dbReference>
<evidence type="ECO:0000256" key="1">
    <source>
        <dbReference type="ARBA" id="ARBA00022741"/>
    </source>
</evidence>
<reference evidence="7" key="1">
    <citation type="submission" date="2013-08" db="EMBL/GenBank/DDBJ databases">
        <authorList>
            <person name="Mendez C."/>
            <person name="Richter M."/>
            <person name="Ferrer M."/>
            <person name="Sanchez J."/>
        </authorList>
    </citation>
    <scope>NUCLEOTIDE SEQUENCE</scope>
</reference>
<evidence type="ECO:0000256" key="4">
    <source>
        <dbReference type="ARBA" id="ARBA00023163"/>
    </source>
</evidence>
<keyword evidence="1" id="KW-0547">Nucleotide-binding</keyword>
<evidence type="ECO:0000256" key="5">
    <source>
        <dbReference type="SAM" id="MobiDB-lite"/>
    </source>
</evidence>
<dbReference type="EMBL" id="AUZZ01009465">
    <property type="protein sequence ID" value="EQD33554.1"/>
    <property type="molecule type" value="Genomic_DNA"/>
</dbReference>
<organism evidence="7">
    <name type="scientific">mine drainage metagenome</name>
    <dbReference type="NCBI Taxonomy" id="410659"/>
    <lineage>
        <taxon>unclassified sequences</taxon>
        <taxon>metagenomes</taxon>
        <taxon>ecological metagenomes</taxon>
    </lineage>
</organism>
<dbReference type="PANTHER" id="PTHR32071:SF77">
    <property type="entry name" value="TRANSCRIPTIONAL REGULATORY PROTEIN"/>
    <property type="match status" value="1"/>
</dbReference>
<dbReference type="Pfam" id="PF25601">
    <property type="entry name" value="AAA_lid_14"/>
    <property type="match status" value="1"/>
</dbReference>
<feature type="non-terminal residue" evidence="7">
    <location>
        <position position="1"/>
    </location>
</feature>
<gene>
    <name evidence="7" type="ORF">B2A_13090</name>
</gene>
<dbReference type="InterPro" id="IPR025944">
    <property type="entry name" value="Sigma_54_int_dom_CS"/>
</dbReference>
<dbReference type="InterPro" id="IPR002078">
    <property type="entry name" value="Sigma_54_int"/>
</dbReference>
<evidence type="ECO:0000256" key="3">
    <source>
        <dbReference type="ARBA" id="ARBA00023015"/>
    </source>
</evidence>
<sequence length="190" mass="21366">FLDDVGELPLSLQARLLRLIEEREVARPGEPALRVDVRLVTATRGGLQEKVLRGEFREDLFYRLQGLALTLPPLRERKDKAALIRLVFTQESATSPSVTLGDDLMDALHAYTWPGNLRELRNILRGMIAMRSDDRLDMRALPPECIVPEPECSGDPPPGCALNPLQKAERSALQREIEHNRGNISRVAQQ</sequence>
<dbReference type="Gene3D" id="3.40.50.300">
    <property type="entry name" value="P-loop containing nucleotide triphosphate hydrolases"/>
    <property type="match status" value="1"/>
</dbReference>
<accession>T0ZY04</accession>
<dbReference type="Gene3D" id="1.10.8.60">
    <property type="match status" value="1"/>
</dbReference>
<name>T0ZY04_9ZZZZ</name>
<evidence type="ECO:0000256" key="2">
    <source>
        <dbReference type="ARBA" id="ARBA00022840"/>
    </source>
</evidence>
<evidence type="ECO:0000313" key="7">
    <source>
        <dbReference type="EMBL" id="EQD33554.1"/>
    </source>
</evidence>
<dbReference type="Pfam" id="PF00158">
    <property type="entry name" value="Sigma54_activat"/>
    <property type="match status" value="1"/>
</dbReference>
<feature type="domain" description="Sigma-54 factor interaction" evidence="6">
    <location>
        <begin position="1"/>
        <end position="129"/>
    </location>
</feature>
<dbReference type="PANTHER" id="PTHR32071">
    <property type="entry name" value="TRANSCRIPTIONAL REGULATORY PROTEIN"/>
    <property type="match status" value="1"/>
</dbReference>
<keyword evidence="4" id="KW-0804">Transcription</keyword>
<reference evidence="7" key="2">
    <citation type="journal article" date="2014" name="ISME J.">
        <title>Microbial stratification in low pH oxic and suboxic macroscopic growths along an acid mine drainage.</title>
        <authorList>
            <person name="Mendez-Garcia C."/>
            <person name="Mesa V."/>
            <person name="Sprenger R.R."/>
            <person name="Richter M."/>
            <person name="Diez M.S."/>
            <person name="Solano J."/>
            <person name="Bargiela R."/>
            <person name="Golyshina O.V."/>
            <person name="Manteca A."/>
            <person name="Ramos J.L."/>
            <person name="Gallego J.R."/>
            <person name="Llorente I."/>
            <person name="Martins Dos Santos V.A."/>
            <person name="Jensen O.N."/>
            <person name="Pelaez A.I."/>
            <person name="Sanchez J."/>
            <person name="Ferrer M."/>
        </authorList>
    </citation>
    <scope>NUCLEOTIDE SEQUENCE</scope>
</reference>
<dbReference type="GO" id="GO:0006355">
    <property type="term" value="P:regulation of DNA-templated transcription"/>
    <property type="evidence" value="ECO:0007669"/>
    <property type="project" value="InterPro"/>
</dbReference>
<feature type="non-terminal residue" evidence="7">
    <location>
        <position position="190"/>
    </location>
</feature>
<dbReference type="InterPro" id="IPR058031">
    <property type="entry name" value="AAA_lid_NorR"/>
</dbReference>
<feature type="compositionally biased region" description="Basic and acidic residues" evidence="5">
    <location>
        <begin position="171"/>
        <end position="181"/>
    </location>
</feature>
<comment type="caution">
    <text evidence="7">The sequence shown here is derived from an EMBL/GenBank/DDBJ whole genome shotgun (WGS) entry which is preliminary data.</text>
</comment>
<feature type="region of interest" description="Disordered" evidence="5">
    <location>
        <begin position="171"/>
        <end position="190"/>
    </location>
</feature>
<dbReference type="PROSITE" id="PS00688">
    <property type="entry name" value="SIGMA54_INTERACT_3"/>
    <property type="match status" value="1"/>
</dbReference>
<dbReference type="SUPFAM" id="SSF52540">
    <property type="entry name" value="P-loop containing nucleoside triphosphate hydrolases"/>
    <property type="match status" value="1"/>
</dbReference>
<keyword evidence="3" id="KW-0805">Transcription regulation</keyword>
<dbReference type="InterPro" id="IPR027417">
    <property type="entry name" value="P-loop_NTPase"/>
</dbReference>
<keyword evidence="2" id="KW-0067">ATP-binding</keyword>
<proteinExistence type="predicted"/>
<protein>
    <submittedName>
        <fullName evidence="7">Sigma-54-dependent transcriptional regulator</fullName>
    </submittedName>
</protein>
<evidence type="ECO:0000259" key="6">
    <source>
        <dbReference type="PROSITE" id="PS50045"/>
    </source>
</evidence>
<dbReference type="AlphaFoldDB" id="T0ZY04"/>